<dbReference type="Pfam" id="PF03548">
    <property type="entry name" value="LolA"/>
    <property type="match status" value="1"/>
</dbReference>
<proteinExistence type="predicted"/>
<protein>
    <recommendedName>
        <fullName evidence="5">Cell envelope biogenesis protein LolA</fullName>
    </recommendedName>
</protein>
<dbReference type="AlphaFoldDB" id="A0A0Q9Z336"/>
<dbReference type="Proteomes" id="UP000051643">
    <property type="component" value="Unassembled WGS sequence"/>
</dbReference>
<evidence type="ECO:0000313" key="3">
    <source>
        <dbReference type="EMBL" id="KRG27231.1"/>
    </source>
</evidence>
<feature type="signal peptide" evidence="2">
    <location>
        <begin position="1"/>
        <end position="17"/>
    </location>
</feature>
<dbReference type="PANTHER" id="PTHR35869">
    <property type="entry name" value="OUTER-MEMBRANE LIPOPROTEIN CARRIER PROTEIN"/>
    <property type="match status" value="1"/>
</dbReference>
<keyword evidence="4" id="KW-1185">Reference proteome</keyword>
<dbReference type="PANTHER" id="PTHR35869:SF1">
    <property type="entry name" value="OUTER-MEMBRANE LIPOPROTEIN CARRIER PROTEIN"/>
    <property type="match status" value="1"/>
</dbReference>
<evidence type="ECO:0000256" key="2">
    <source>
        <dbReference type="SAM" id="SignalP"/>
    </source>
</evidence>
<sequence>MRILSLLLFFFSLNLAAQQELSKKEVAQFQEKMTAKANELETLQANFMQTKSMEMIANETVSRGKIYYQNPGKLKWKYTEPQDYIILFIEGKLHINDAGDKSVRNTASSKLFGKIANLIIGSVNGKLLQDNENFDISYFKENDNIIAVIIPKDEHLSQMFSEIQMQFNTENLVEKVSLIEESGDATVIEFSEIQWNKDIPSSVFQP</sequence>
<keyword evidence="1 2" id="KW-0732">Signal</keyword>
<evidence type="ECO:0008006" key="5">
    <source>
        <dbReference type="Google" id="ProtNLM"/>
    </source>
</evidence>
<dbReference type="SUPFAM" id="SSF89392">
    <property type="entry name" value="Prokaryotic lipoproteins and lipoprotein localization factors"/>
    <property type="match status" value="1"/>
</dbReference>
<reference evidence="3" key="1">
    <citation type="submission" date="2015-10" db="EMBL/GenBank/DDBJ databases">
        <title>Draft genome sequence of Salegentibacter mishustinae KCTC 12263.</title>
        <authorList>
            <person name="Lin W."/>
            <person name="Zheng Q."/>
        </authorList>
    </citation>
    <scope>NUCLEOTIDE SEQUENCE [LARGE SCALE GENOMIC DNA]</scope>
    <source>
        <strain evidence="3">KCTC 12263</strain>
    </source>
</reference>
<feature type="chain" id="PRO_5006389053" description="Cell envelope biogenesis protein LolA" evidence="2">
    <location>
        <begin position="18"/>
        <end position="206"/>
    </location>
</feature>
<evidence type="ECO:0000256" key="1">
    <source>
        <dbReference type="ARBA" id="ARBA00022729"/>
    </source>
</evidence>
<name>A0A0Q9Z336_9FLAO</name>
<comment type="caution">
    <text evidence="3">The sequence shown here is derived from an EMBL/GenBank/DDBJ whole genome shotgun (WGS) entry which is preliminary data.</text>
</comment>
<dbReference type="OrthoDB" id="1027451at2"/>
<organism evidence="3 4">
    <name type="scientific">Salegentibacter mishustinae</name>
    <dbReference type="NCBI Taxonomy" id="270918"/>
    <lineage>
        <taxon>Bacteria</taxon>
        <taxon>Pseudomonadati</taxon>
        <taxon>Bacteroidota</taxon>
        <taxon>Flavobacteriia</taxon>
        <taxon>Flavobacteriales</taxon>
        <taxon>Flavobacteriaceae</taxon>
        <taxon>Salegentibacter</taxon>
    </lineage>
</organism>
<evidence type="ECO:0000313" key="4">
    <source>
        <dbReference type="Proteomes" id="UP000051643"/>
    </source>
</evidence>
<dbReference type="RefSeq" id="WP_057483125.1">
    <property type="nucleotide sequence ID" value="NZ_BMWR01000007.1"/>
</dbReference>
<dbReference type="STRING" id="270918.APR42_12060"/>
<dbReference type="CDD" id="cd16325">
    <property type="entry name" value="LolA"/>
    <property type="match status" value="1"/>
</dbReference>
<dbReference type="InterPro" id="IPR004564">
    <property type="entry name" value="OM_lipoprot_carrier_LolA-like"/>
</dbReference>
<accession>A0A0Q9Z336</accession>
<gene>
    <name evidence="3" type="ORF">APR42_12060</name>
</gene>
<dbReference type="EMBL" id="LKTP01000037">
    <property type="protein sequence ID" value="KRG27231.1"/>
    <property type="molecule type" value="Genomic_DNA"/>
</dbReference>
<dbReference type="InterPro" id="IPR029046">
    <property type="entry name" value="LolA/LolB/LppX"/>
</dbReference>
<dbReference type="Gene3D" id="2.50.20.10">
    <property type="entry name" value="Lipoprotein localisation LolA/LolB/LppX"/>
    <property type="match status" value="1"/>
</dbReference>